<dbReference type="VEuPathDB" id="FungiDB:ASPCADRAFT_131926"/>
<reference evidence="3" key="1">
    <citation type="journal article" date="2017" name="Genome Biol.">
        <title>Comparative genomics reveals high biological diversity and specific adaptations in the industrially and medically important fungal genus Aspergillus.</title>
        <authorList>
            <person name="de Vries R.P."/>
            <person name="Riley R."/>
            <person name="Wiebenga A."/>
            <person name="Aguilar-Osorio G."/>
            <person name="Amillis S."/>
            <person name="Uchima C.A."/>
            <person name="Anderluh G."/>
            <person name="Asadollahi M."/>
            <person name="Askin M."/>
            <person name="Barry K."/>
            <person name="Battaglia E."/>
            <person name="Bayram O."/>
            <person name="Benocci T."/>
            <person name="Braus-Stromeyer S.A."/>
            <person name="Caldana C."/>
            <person name="Canovas D."/>
            <person name="Cerqueira G.C."/>
            <person name="Chen F."/>
            <person name="Chen W."/>
            <person name="Choi C."/>
            <person name="Clum A."/>
            <person name="Dos Santos R.A."/>
            <person name="Damasio A.R."/>
            <person name="Diallinas G."/>
            <person name="Emri T."/>
            <person name="Fekete E."/>
            <person name="Flipphi M."/>
            <person name="Freyberg S."/>
            <person name="Gallo A."/>
            <person name="Gournas C."/>
            <person name="Habgood R."/>
            <person name="Hainaut M."/>
            <person name="Harispe M.L."/>
            <person name="Henrissat B."/>
            <person name="Hilden K.S."/>
            <person name="Hope R."/>
            <person name="Hossain A."/>
            <person name="Karabika E."/>
            <person name="Karaffa L."/>
            <person name="Karanyi Z."/>
            <person name="Krasevec N."/>
            <person name="Kuo A."/>
            <person name="Kusch H."/>
            <person name="LaButti K."/>
            <person name="Lagendijk E.L."/>
            <person name="Lapidus A."/>
            <person name="Levasseur A."/>
            <person name="Lindquist E."/>
            <person name="Lipzen A."/>
            <person name="Logrieco A.F."/>
            <person name="MacCabe A."/>
            <person name="Maekelae M.R."/>
            <person name="Malavazi I."/>
            <person name="Melin P."/>
            <person name="Meyer V."/>
            <person name="Mielnichuk N."/>
            <person name="Miskei M."/>
            <person name="Molnar A.P."/>
            <person name="Mule G."/>
            <person name="Ngan C.Y."/>
            <person name="Orejas M."/>
            <person name="Orosz E."/>
            <person name="Ouedraogo J.P."/>
            <person name="Overkamp K.M."/>
            <person name="Park H.-S."/>
            <person name="Perrone G."/>
            <person name="Piumi F."/>
            <person name="Punt P.J."/>
            <person name="Ram A.F."/>
            <person name="Ramon A."/>
            <person name="Rauscher S."/>
            <person name="Record E."/>
            <person name="Riano-Pachon D.M."/>
            <person name="Robert V."/>
            <person name="Roehrig J."/>
            <person name="Ruller R."/>
            <person name="Salamov A."/>
            <person name="Salih N.S."/>
            <person name="Samson R.A."/>
            <person name="Sandor E."/>
            <person name="Sanguinetti M."/>
            <person name="Schuetze T."/>
            <person name="Sepcic K."/>
            <person name="Shelest E."/>
            <person name="Sherlock G."/>
            <person name="Sophianopoulou V."/>
            <person name="Squina F.M."/>
            <person name="Sun H."/>
            <person name="Susca A."/>
            <person name="Todd R.B."/>
            <person name="Tsang A."/>
            <person name="Unkles S.E."/>
            <person name="van de Wiele N."/>
            <person name="van Rossen-Uffink D."/>
            <person name="Oliveira J.V."/>
            <person name="Vesth T.C."/>
            <person name="Visser J."/>
            <person name="Yu J.-H."/>
            <person name="Zhou M."/>
            <person name="Andersen M.R."/>
            <person name="Archer D.B."/>
            <person name="Baker S.E."/>
            <person name="Benoit I."/>
            <person name="Brakhage A.A."/>
            <person name="Braus G.H."/>
            <person name="Fischer R."/>
            <person name="Frisvad J.C."/>
            <person name="Goldman G.H."/>
            <person name="Houbraken J."/>
            <person name="Oakley B."/>
            <person name="Pocsi I."/>
            <person name="Scazzocchio C."/>
            <person name="Seiboth B."/>
            <person name="vanKuyk P.A."/>
            <person name="Wortman J."/>
            <person name="Dyer P.S."/>
            <person name="Grigoriev I.V."/>
        </authorList>
    </citation>
    <scope>NUCLEOTIDE SEQUENCE [LARGE SCALE GENOMIC DNA]</scope>
    <source>
        <strain evidence="3">ITEM 5010</strain>
    </source>
</reference>
<dbReference type="OrthoDB" id="10268090at2759"/>
<keyword evidence="3" id="KW-1185">Reference proteome</keyword>
<dbReference type="Gene3D" id="3.40.50.720">
    <property type="entry name" value="NAD(P)-binding Rossmann-like Domain"/>
    <property type="match status" value="1"/>
</dbReference>
<gene>
    <name evidence="2" type="ORF">ASPCADRAFT_131926</name>
</gene>
<dbReference type="AlphaFoldDB" id="A0A1R3RIT5"/>
<dbReference type="InterPro" id="IPR036291">
    <property type="entry name" value="NAD(P)-bd_dom_sf"/>
</dbReference>
<dbReference type="PANTHER" id="PTHR43781">
    <property type="entry name" value="SACCHAROPINE DEHYDROGENASE"/>
    <property type="match status" value="1"/>
</dbReference>
<name>A0A1R3RIT5_ASPC5</name>
<protein>
    <recommendedName>
        <fullName evidence="1">Saccharopine dehydrogenase NADP binding domain-containing protein</fullName>
    </recommendedName>
</protein>
<accession>A0A1R3RIT5</accession>
<dbReference type="SUPFAM" id="SSF51735">
    <property type="entry name" value="NAD(P)-binding Rossmann-fold domains"/>
    <property type="match status" value="1"/>
</dbReference>
<evidence type="ECO:0000313" key="2">
    <source>
        <dbReference type="EMBL" id="OOF94383.1"/>
    </source>
</evidence>
<proteinExistence type="predicted"/>
<feature type="domain" description="Saccharopine dehydrogenase NADP binding" evidence="1">
    <location>
        <begin position="49"/>
        <end position="166"/>
    </location>
</feature>
<dbReference type="Proteomes" id="UP000188318">
    <property type="component" value="Unassembled WGS sequence"/>
</dbReference>
<sequence length="379" mass="40761">MICSIQMIDAVLTEPGIPAAVELDRNYKFMSWGSIPIFNHQEKKMPSLIIYGATGYTGRMASEQATRIGLDFAIAGRTEQKVKSLASQLQVPYHIFDVSQSANIDQTLRNISVLLNCAGPYKHTARPLMEACIRTGTHYLDISAEITSYQQAQELDQIAKEADTMLLPGCGGSVAMLGSLASHAVDRVCSPKRIDIALHVAGSMSRGSAISATETVTETLQLLDGKLVEHDISNTADFDFDDGNGPVAAFPVTLPDLLTISRSSNIANVRTFAHASGDSFPTGDLELLPDGPTAAERDAAPYHAAVLVTSEDGHVTRAILHTINGYTFTCLASVEAAKRVLDNQTKPGFQTPALIFGKEFLRAIPRTGIKTIISGDEKL</sequence>
<dbReference type="OMA" id="TDCLAAH"/>
<dbReference type="PANTHER" id="PTHR43781:SF1">
    <property type="entry name" value="SACCHAROPINE DEHYDROGENASE"/>
    <property type="match status" value="1"/>
</dbReference>
<evidence type="ECO:0000259" key="1">
    <source>
        <dbReference type="Pfam" id="PF03435"/>
    </source>
</evidence>
<dbReference type="Pfam" id="PF03435">
    <property type="entry name" value="Sacchrp_dh_NADP"/>
    <property type="match status" value="1"/>
</dbReference>
<evidence type="ECO:0000313" key="3">
    <source>
        <dbReference type="Proteomes" id="UP000188318"/>
    </source>
</evidence>
<dbReference type="EMBL" id="KV907502">
    <property type="protein sequence ID" value="OOF94383.1"/>
    <property type="molecule type" value="Genomic_DNA"/>
</dbReference>
<organism evidence="2 3">
    <name type="scientific">Aspergillus carbonarius (strain ITEM 5010)</name>
    <dbReference type="NCBI Taxonomy" id="602072"/>
    <lineage>
        <taxon>Eukaryota</taxon>
        <taxon>Fungi</taxon>
        <taxon>Dikarya</taxon>
        <taxon>Ascomycota</taxon>
        <taxon>Pezizomycotina</taxon>
        <taxon>Eurotiomycetes</taxon>
        <taxon>Eurotiomycetidae</taxon>
        <taxon>Eurotiales</taxon>
        <taxon>Aspergillaceae</taxon>
        <taxon>Aspergillus</taxon>
        <taxon>Aspergillus subgen. Circumdati</taxon>
    </lineage>
</organism>
<dbReference type="InterPro" id="IPR005097">
    <property type="entry name" value="Sacchrp_dh_NADP-bd"/>
</dbReference>